<keyword evidence="9 11" id="KW-0472">Membrane</keyword>
<proteinExistence type="inferred from homology"/>
<dbReference type="GeneID" id="25737395"/>
<evidence type="ECO:0000256" key="4">
    <source>
        <dbReference type="ARBA" id="ARBA00022679"/>
    </source>
</evidence>
<dbReference type="Pfam" id="PF03982">
    <property type="entry name" value="DAGAT"/>
    <property type="match status" value="1"/>
</dbReference>
<dbReference type="InterPro" id="IPR007130">
    <property type="entry name" value="DAGAT"/>
</dbReference>
<dbReference type="RefSeq" id="XP_013902462.1">
    <property type="nucleotide sequence ID" value="XM_014047008.1"/>
</dbReference>
<dbReference type="STRING" id="145388.A0A0D2JXT3"/>
<reference evidence="13 14" key="1">
    <citation type="journal article" date="2013" name="BMC Genomics">
        <title>Reconstruction of the lipid metabolism for the microalga Monoraphidium neglectum from its genome sequence reveals characteristics suitable for biofuel production.</title>
        <authorList>
            <person name="Bogen C."/>
            <person name="Al-Dilaimi A."/>
            <person name="Albersmeier A."/>
            <person name="Wichmann J."/>
            <person name="Grundmann M."/>
            <person name="Rupp O."/>
            <person name="Lauersen K.J."/>
            <person name="Blifernez-Klassen O."/>
            <person name="Kalinowski J."/>
            <person name="Goesmann A."/>
            <person name="Mussgnug J.H."/>
            <person name="Kruse O."/>
        </authorList>
    </citation>
    <scope>NUCLEOTIDE SEQUENCE [LARGE SCALE GENOMIC DNA]</scope>
    <source>
        <strain evidence="13 14">SAG 48.87</strain>
    </source>
</reference>
<evidence type="ECO:0000256" key="1">
    <source>
        <dbReference type="ARBA" id="ARBA00004477"/>
    </source>
</evidence>
<protein>
    <recommendedName>
        <fullName evidence="11">Acyltransferase</fullName>
        <ecNumber evidence="11">2.3.1.-</ecNumber>
    </recommendedName>
</protein>
<keyword evidence="4 11" id="KW-0808">Transferase</keyword>
<comment type="caution">
    <text evidence="11">Lacks conserved residue(s) required for the propagation of feature annotation.</text>
</comment>
<keyword evidence="5 11" id="KW-0812">Transmembrane</keyword>
<dbReference type="EC" id="2.3.1.-" evidence="11"/>
<keyword evidence="3" id="KW-0444">Lipid biosynthesis</keyword>
<keyword evidence="14" id="KW-1185">Reference proteome</keyword>
<evidence type="ECO:0000313" key="13">
    <source>
        <dbReference type="EMBL" id="KIZ03443.1"/>
    </source>
</evidence>
<evidence type="ECO:0000256" key="8">
    <source>
        <dbReference type="ARBA" id="ARBA00023098"/>
    </source>
</evidence>
<dbReference type="OrthoDB" id="264532at2759"/>
<evidence type="ECO:0000256" key="3">
    <source>
        <dbReference type="ARBA" id="ARBA00022516"/>
    </source>
</evidence>
<dbReference type="Proteomes" id="UP000054498">
    <property type="component" value="Unassembled WGS sequence"/>
</dbReference>
<accession>A0A0D2JXT3</accession>
<dbReference type="GO" id="GO:0004144">
    <property type="term" value="F:diacylglycerol O-acyltransferase activity"/>
    <property type="evidence" value="ECO:0007669"/>
    <property type="project" value="UniProtKB-ARBA"/>
</dbReference>
<gene>
    <name evidence="13" type="ORF">MNEG_4518</name>
</gene>
<dbReference type="PANTHER" id="PTHR12317:SF63">
    <property type="entry name" value="DIACYLGLYCEROL O-ACYLTRANSFERASE 2"/>
    <property type="match status" value="1"/>
</dbReference>
<evidence type="ECO:0000256" key="2">
    <source>
        <dbReference type="ARBA" id="ARBA00005420"/>
    </source>
</evidence>
<name>A0A0D2JXT3_9CHLO</name>
<organism evidence="13 14">
    <name type="scientific">Monoraphidium neglectum</name>
    <dbReference type="NCBI Taxonomy" id="145388"/>
    <lineage>
        <taxon>Eukaryota</taxon>
        <taxon>Viridiplantae</taxon>
        <taxon>Chlorophyta</taxon>
        <taxon>core chlorophytes</taxon>
        <taxon>Chlorophyceae</taxon>
        <taxon>CS clade</taxon>
        <taxon>Sphaeropleales</taxon>
        <taxon>Selenastraceae</taxon>
        <taxon>Monoraphidium</taxon>
    </lineage>
</organism>
<evidence type="ECO:0000256" key="5">
    <source>
        <dbReference type="ARBA" id="ARBA00022692"/>
    </source>
</evidence>
<evidence type="ECO:0000256" key="7">
    <source>
        <dbReference type="ARBA" id="ARBA00022989"/>
    </source>
</evidence>
<keyword evidence="8" id="KW-0443">Lipid metabolism</keyword>
<dbReference type="AlphaFoldDB" id="A0A0D2JXT3"/>
<comment type="subcellular location">
    <subcellularLocation>
        <location evidence="1 11">Endoplasmic reticulum membrane</location>
        <topology evidence="1 11">Multi-pass membrane protein</topology>
    </subcellularLocation>
</comment>
<evidence type="ECO:0000256" key="12">
    <source>
        <dbReference type="SAM" id="MobiDB-lite"/>
    </source>
</evidence>
<dbReference type="EMBL" id="KK100849">
    <property type="protein sequence ID" value="KIZ03443.1"/>
    <property type="molecule type" value="Genomic_DNA"/>
</dbReference>
<dbReference type="KEGG" id="mng:MNEG_4518"/>
<evidence type="ECO:0000256" key="11">
    <source>
        <dbReference type="RuleBase" id="RU367023"/>
    </source>
</evidence>
<feature type="region of interest" description="Disordered" evidence="12">
    <location>
        <begin position="33"/>
        <end position="135"/>
    </location>
</feature>
<keyword evidence="10" id="KW-0012">Acyltransferase</keyword>
<keyword evidence="6 11" id="KW-0256">Endoplasmic reticulum</keyword>
<keyword evidence="7 11" id="KW-1133">Transmembrane helix</keyword>
<dbReference type="PANTHER" id="PTHR12317">
    <property type="entry name" value="DIACYLGLYCEROL O-ACYLTRANSFERASE"/>
    <property type="match status" value="1"/>
</dbReference>
<evidence type="ECO:0000313" key="14">
    <source>
        <dbReference type="Proteomes" id="UP000054498"/>
    </source>
</evidence>
<dbReference type="GO" id="GO:0019432">
    <property type="term" value="P:triglyceride biosynthetic process"/>
    <property type="evidence" value="ECO:0007669"/>
    <property type="project" value="TreeGrafter"/>
</dbReference>
<evidence type="ECO:0000256" key="9">
    <source>
        <dbReference type="ARBA" id="ARBA00023136"/>
    </source>
</evidence>
<sequence length="486" mass="51674">MLRRTAGNPVVAGANTQVVAALEKAYAGLGITKADATPPYQSDGVASSGCSDPLASDNNSDPDDQTGPQAGSADAAAPTAAGPPAGRLTAPAPAAAAAAAAACGEGEGDAGGDREPDEDASDLRDQSKRSTVGGKAAAVLKGRITESPSGERVWCDGLTEESRQPWWDETFALVTLAIFTMWIHILAVIVIWGFFNRWALLAAAGIWGTVLLPAEPLLWERFLGNPVFKSWRRYFRYSVAYDVPIDLSKNYVYAEMPHSVFPLSQIIATSLGADAWQGHKVYSIAADSVLSIPLWRHVFTWIGARPANHREFRRLLKRGSVGLVPGGIAEMFLSEAPKADVIKLLDRKGFVRVAVEAGAPLVAIYVSSAVTGRVPLFMCVGKPIPVPKLSPSDPGFKDAVSSPRLYDAACDAAASDGPHARAKRGSGSGQWALGSLPAAVISAWQLPTIASRVDEAHAKLVEETRRIFDKYKAMYPGYANRTLKIV</sequence>
<feature type="transmembrane region" description="Helical" evidence="11">
    <location>
        <begin position="171"/>
        <end position="192"/>
    </location>
</feature>
<feature type="compositionally biased region" description="Low complexity" evidence="12">
    <location>
        <begin position="67"/>
        <end position="104"/>
    </location>
</feature>
<dbReference type="GO" id="GO:0006071">
    <property type="term" value="P:glycerol metabolic process"/>
    <property type="evidence" value="ECO:0007669"/>
    <property type="project" value="UniProtKB-KW"/>
</dbReference>
<feature type="compositionally biased region" description="Acidic residues" evidence="12">
    <location>
        <begin position="106"/>
        <end position="120"/>
    </location>
</feature>
<evidence type="ECO:0000256" key="10">
    <source>
        <dbReference type="ARBA" id="ARBA00023315"/>
    </source>
</evidence>
<dbReference type="GO" id="GO:0005789">
    <property type="term" value="C:endoplasmic reticulum membrane"/>
    <property type="evidence" value="ECO:0007669"/>
    <property type="project" value="UniProtKB-SubCell"/>
</dbReference>
<comment type="similarity">
    <text evidence="2 11">Belongs to the diacylglycerol acyltransferase family.</text>
</comment>
<evidence type="ECO:0000256" key="6">
    <source>
        <dbReference type="ARBA" id="ARBA00022824"/>
    </source>
</evidence>